<feature type="domain" description="YEATS" evidence="11">
    <location>
        <begin position="1"/>
        <end position="135"/>
    </location>
</feature>
<feature type="compositionally biased region" description="Low complexity" evidence="10">
    <location>
        <begin position="301"/>
        <end position="311"/>
    </location>
</feature>
<dbReference type="GO" id="GO:0045893">
    <property type="term" value="P:positive regulation of DNA-templated transcription"/>
    <property type="evidence" value="ECO:0007669"/>
    <property type="project" value="TreeGrafter"/>
</dbReference>
<proteinExistence type="predicted"/>
<dbReference type="InterPro" id="IPR038704">
    <property type="entry name" value="YEAST_sf"/>
</dbReference>
<gene>
    <name evidence="12" type="ORF">E5288_WYG015851</name>
</gene>
<comment type="subcellular location">
    <subcellularLocation>
        <location evidence="1 9">Nucleus</location>
    </subcellularLocation>
</comment>
<evidence type="ECO:0000313" key="13">
    <source>
        <dbReference type="Proteomes" id="UP000322234"/>
    </source>
</evidence>
<keyword evidence="13" id="KW-1185">Reference proteome</keyword>
<evidence type="ECO:0000313" key="12">
    <source>
        <dbReference type="EMBL" id="MXQ89301.1"/>
    </source>
</evidence>
<accession>A0A6B0RJW8</accession>
<evidence type="ECO:0000256" key="6">
    <source>
        <dbReference type="ARBA" id="ARBA00023159"/>
    </source>
</evidence>
<reference evidence="12" key="1">
    <citation type="submission" date="2019-10" db="EMBL/GenBank/DDBJ databases">
        <title>The sequence and de novo assembly of the wild yak genome.</title>
        <authorList>
            <person name="Liu Y."/>
        </authorList>
    </citation>
    <scope>NUCLEOTIDE SEQUENCE [LARGE SCALE GENOMIC DNA]</scope>
    <source>
        <strain evidence="12">WY2019</strain>
    </source>
</reference>
<feature type="compositionally biased region" description="Basic and acidic residues" evidence="10">
    <location>
        <begin position="320"/>
        <end position="347"/>
    </location>
</feature>
<dbReference type="EMBL" id="VBQZ03000054">
    <property type="protein sequence ID" value="MXQ89301.1"/>
    <property type="molecule type" value="Genomic_DNA"/>
</dbReference>
<dbReference type="InterPro" id="IPR052790">
    <property type="entry name" value="YEATS_domain"/>
</dbReference>
<evidence type="ECO:0000256" key="1">
    <source>
        <dbReference type="ARBA" id="ARBA00004123"/>
    </source>
</evidence>
<dbReference type="GO" id="GO:0003682">
    <property type="term" value="F:chromatin binding"/>
    <property type="evidence" value="ECO:0007669"/>
    <property type="project" value="TreeGrafter"/>
</dbReference>
<evidence type="ECO:0000256" key="10">
    <source>
        <dbReference type="SAM" id="MobiDB-lite"/>
    </source>
</evidence>
<dbReference type="PROSITE" id="PS51037">
    <property type="entry name" value="YEATS"/>
    <property type="match status" value="1"/>
</dbReference>
<dbReference type="Pfam" id="PF03366">
    <property type="entry name" value="YEATS"/>
    <property type="match status" value="1"/>
</dbReference>
<keyword evidence="7" id="KW-0804">Transcription</keyword>
<keyword evidence="6" id="KW-0010">Activator</keyword>
<evidence type="ECO:0000256" key="4">
    <source>
        <dbReference type="ARBA" id="ARBA00022843"/>
    </source>
</evidence>
<dbReference type="Pfam" id="PF17793">
    <property type="entry name" value="AHD"/>
    <property type="match status" value="1"/>
</dbReference>
<evidence type="ECO:0000256" key="9">
    <source>
        <dbReference type="PROSITE-ProRule" id="PRU00376"/>
    </source>
</evidence>
<feature type="compositionally biased region" description="Basic residues" evidence="10">
    <location>
        <begin position="174"/>
        <end position="198"/>
    </location>
</feature>
<dbReference type="InterPro" id="IPR055129">
    <property type="entry name" value="YEATS_dom"/>
</dbReference>
<name>A0A6B0RJW8_9CETA</name>
<dbReference type="PANTHER" id="PTHR47827:SF5">
    <property type="entry name" value="PROTEIN AF-9"/>
    <property type="match status" value="1"/>
</dbReference>
<keyword evidence="4" id="KW-0832">Ubl conjugation</keyword>
<evidence type="ECO:0000256" key="3">
    <source>
        <dbReference type="ARBA" id="ARBA00022553"/>
    </source>
</evidence>
<sequence>MCAVQVKLELGHRAQVRKKPTVEGFTHDWMVFVRGPEHSNIQHFVEKVVFHLHESFPRPKRVCKDPPYKVEESGYAGFILPIEVYFKNKEEPKKVRFDYDLFLHLEGHPPVNHLRCEKLTFNNPTEEFRRKLLKAGGVSDSVFLNLSLVLKGNAVISERKPSHSPAPSSCLQRTHTKKSQEKKKSKNFNFSKPHKLMKEHKEKPSKDSREHKSAFKEPSRDHNKSSKESSKKPKENKPLKEEKIVPKMAFKEPKPMSKEPKPDSNLLTITSGQQDKKAPSKRPPISDSEELSAKKRKKSSSEALFKSFSSAPPLILTCSADKKQIKDKSHVKMGKVKIESETSEKKKSTLPPFDDIVDPNDSDVEENMSSKSDVSSLLVFSPFPCPLRSIMKDLHSDDNEEESDEAEDNDNDSEMERPVNRGGSRSRRVSLSDGSDSESSSASSPLHHEPPPPLLKTNNNQILEVKSPIKQSKSDKQIKNGECDKAYLDELVELHRRLMTLRERHILQQIVNLIEETGHFHITNTTFDFDLCSLDKTTVRKLQSYLETSGTS</sequence>
<evidence type="ECO:0000256" key="8">
    <source>
        <dbReference type="ARBA" id="ARBA00023242"/>
    </source>
</evidence>
<dbReference type="Gene3D" id="2.60.40.1970">
    <property type="entry name" value="YEATS domain"/>
    <property type="match status" value="1"/>
</dbReference>
<feature type="compositionally biased region" description="Acidic residues" evidence="10">
    <location>
        <begin position="355"/>
        <end position="366"/>
    </location>
</feature>
<dbReference type="InterPro" id="IPR040930">
    <property type="entry name" value="AF-9_AHD"/>
</dbReference>
<evidence type="ECO:0000259" key="11">
    <source>
        <dbReference type="PROSITE" id="PS51037"/>
    </source>
</evidence>
<dbReference type="FunFam" id="2.60.40.1970:FF:000003">
    <property type="entry name" value="MLLT1, super elongation complex subunit"/>
    <property type="match status" value="1"/>
</dbReference>
<feature type="region of interest" description="Disordered" evidence="10">
    <location>
        <begin position="389"/>
        <end position="459"/>
    </location>
</feature>
<dbReference type="FunFam" id="1.20.1270.290:FF:000001">
    <property type="entry name" value="MLLT3, super elongation complex subunit"/>
    <property type="match status" value="1"/>
</dbReference>
<keyword evidence="2" id="KW-1017">Isopeptide bond</keyword>
<feature type="region of interest" description="Disordered" evidence="10">
    <location>
        <begin position="157"/>
        <end position="375"/>
    </location>
</feature>
<dbReference type="CDD" id="cd16906">
    <property type="entry name" value="YEATS_AF-9_like"/>
    <property type="match status" value="1"/>
</dbReference>
<protein>
    <recommendedName>
        <fullName evidence="11">YEATS domain-containing protein</fullName>
    </recommendedName>
</protein>
<evidence type="ECO:0000256" key="5">
    <source>
        <dbReference type="ARBA" id="ARBA00023015"/>
    </source>
</evidence>
<feature type="compositionally biased region" description="Basic and acidic residues" evidence="10">
    <location>
        <begin position="199"/>
        <end position="262"/>
    </location>
</feature>
<organism evidence="12 13">
    <name type="scientific">Bos mutus</name>
    <name type="common">wild yak</name>
    <dbReference type="NCBI Taxonomy" id="72004"/>
    <lineage>
        <taxon>Eukaryota</taxon>
        <taxon>Metazoa</taxon>
        <taxon>Chordata</taxon>
        <taxon>Craniata</taxon>
        <taxon>Vertebrata</taxon>
        <taxon>Euteleostomi</taxon>
        <taxon>Mammalia</taxon>
        <taxon>Eutheria</taxon>
        <taxon>Laurasiatheria</taxon>
        <taxon>Artiodactyla</taxon>
        <taxon>Ruminantia</taxon>
        <taxon>Pecora</taxon>
        <taxon>Bovidae</taxon>
        <taxon>Bovinae</taxon>
        <taxon>Bos</taxon>
    </lineage>
</organism>
<dbReference type="PANTHER" id="PTHR47827">
    <property type="entry name" value="AHD DOMAIN-CONTAINING PROTEIN"/>
    <property type="match status" value="1"/>
</dbReference>
<dbReference type="GO" id="GO:0008023">
    <property type="term" value="C:transcription elongation factor complex"/>
    <property type="evidence" value="ECO:0007669"/>
    <property type="project" value="TreeGrafter"/>
</dbReference>
<dbReference type="Gene3D" id="1.20.1270.290">
    <property type="match status" value="1"/>
</dbReference>
<keyword evidence="8 9" id="KW-0539">Nucleus</keyword>
<evidence type="ECO:0000256" key="7">
    <source>
        <dbReference type="ARBA" id="ARBA00023163"/>
    </source>
</evidence>
<dbReference type="Proteomes" id="UP000322234">
    <property type="component" value="Unassembled WGS sequence"/>
</dbReference>
<feature type="compositionally biased region" description="Low complexity" evidence="10">
    <location>
        <begin position="429"/>
        <end position="445"/>
    </location>
</feature>
<comment type="caution">
    <text evidence="12">The sequence shown here is derived from an EMBL/GenBank/DDBJ whole genome shotgun (WGS) entry which is preliminary data.</text>
</comment>
<keyword evidence="3" id="KW-0597">Phosphoprotein</keyword>
<evidence type="ECO:0000256" key="2">
    <source>
        <dbReference type="ARBA" id="ARBA00022499"/>
    </source>
</evidence>
<keyword evidence="5" id="KW-0805">Transcription regulation</keyword>
<feature type="compositionally biased region" description="Acidic residues" evidence="10">
    <location>
        <begin position="398"/>
        <end position="413"/>
    </location>
</feature>
<dbReference type="AlphaFoldDB" id="A0A6B0RJW8"/>